<dbReference type="GeneID" id="78358762"/>
<name>A0A369M718_9ACTN</name>
<dbReference type="AlphaFoldDB" id="A0A369M718"/>
<comment type="caution">
    <text evidence="1">The sequence shown here is derived from an EMBL/GenBank/DDBJ whole genome shotgun (WGS) entry which is preliminary data.</text>
</comment>
<reference evidence="1 2" key="1">
    <citation type="journal article" date="2018" name="Elife">
        <title>Discovery and characterization of a prevalent human gut bacterial enzyme sufficient for the inactivation of a family of plant toxins.</title>
        <authorList>
            <person name="Koppel N."/>
            <person name="Bisanz J.E."/>
            <person name="Pandelia M.E."/>
            <person name="Turnbaugh P.J."/>
            <person name="Balskus E.P."/>
        </authorList>
    </citation>
    <scope>NUCLEOTIDE SEQUENCE [LARGE SCALE GENOMIC DNA]</scope>
    <source>
        <strain evidence="1 2">3C</strain>
    </source>
</reference>
<accession>A0A369M718</accession>
<dbReference type="EMBL" id="PPTS01000002">
    <property type="protein sequence ID" value="RDB66256.1"/>
    <property type="molecule type" value="Genomic_DNA"/>
</dbReference>
<dbReference type="RefSeq" id="WP_015540237.1">
    <property type="nucleotide sequence ID" value="NZ_CABMMS010000002.1"/>
</dbReference>
<evidence type="ECO:0000313" key="2">
    <source>
        <dbReference type="Proteomes" id="UP000254000"/>
    </source>
</evidence>
<gene>
    <name evidence="1" type="ORF">C1877_03420</name>
</gene>
<organism evidence="1 2">
    <name type="scientific">Gordonibacter pamelaeae</name>
    <dbReference type="NCBI Taxonomy" id="471189"/>
    <lineage>
        <taxon>Bacteria</taxon>
        <taxon>Bacillati</taxon>
        <taxon>Actinomycetota</taxon>
        <taxon>Coriobacteriia</taxon>
        <taxon>Eggerthellales</taxon>
        <taxon>Eggerthellaceae</taxon>
        <taxon>Gordonibacter</taxon>
    </lineage>
</organism>
<evidence type="ECO:0000313" key="1">
    <source>
        <dbReference type="EMBL" id="RDB66256.1"/>
    </source>
</evidence>
<keyword evidence="2" id="KW-1185">Reference proteome</keyword>
<proteinExistence type="predicted"/>
<protein>
    <submittedName>
        <fullName evidence="1">Uncharacterized protein</fullName>
    </submittedName>
</protein>
<sequence length="65" mass="7095">MIDATEGKADDMRILGIGVPELLIFVVYPLIIALFVAIGYLVVKKAVKKAIIEAHDEIETRGKQG</sequence>
<dbReference type="Proteomes" id="UP000254000">
    <property type="component" value="Unassembled WGS sequence"/>
</dbReference>